<dbReference type="AlphaFoldDB" id="A0A1R1Y565"/>
<protein>
    <submittedName>
        <fullName evidence="1">Uncharacterized protein</fullName>
    </submittedName>
</protein>
<proteinExistence type="predicted"/>
<dbReference type="EMBL" id="LSSN01000868">
    <property type="protein sequence ID" value="OMJ21999.1"/>
    <property type="molecule type" value="Genomic_DNA"/>
</dbReference>
<organism evidence="1 2">
    <name type="scientific">Smittium culicis</name>
    <dbReference type="NCBI Taxonomy" id="133412"/>
    <lineage>
        <taxon>Eukaryota</taxon>
        <taxon>Fungi</taxon>
        <taxon>Fungi incertae sedis</taxon>
        <taxon>Zoopagomycota</taxon>
        <taxon>Kickxellomycotina</taxon>
        <taxon>Harpellomycetes</taxon>
        <taxon>Harpellales</taxon>
        <taxon>Legeriomycetaceae</taxon>
        <taxon>Smittium</taxon>
    </lineage>
</organism>
<dbReference type="OrthoDB" id="5699143at2759"/>
<comment type="caution">
    <text evidence="1">The sequence shown here is derived from an EMBL/GenBank/DDBJ whole genome shotgun (WGS) entry which is preliminary data.</text>
</comment>
<keyword evidence="2" id="KW-1185">Reference proteome</keyword>
<reference evidence="1 2" key="1">
    <citation type="submission" date="2017-01" db="EMBL/GenBank/DDBJ databases">
        <authorList>
            <person name="Mah S.A."/>
            <person name="Swanson W.J."/>
            <person name="Moy G.W."/>
            <person name="Vacquier V.D."/>
        </authorList>
    </citation>
    <scope>NUCLEOTIDE SEQUENCE [LARGE SCALE GENOMIC DNA]</scope>
    <source>
        <strain evidence="1 2">GSMNP</strain>
    </source>
</reference>
<accession>A0A1R1Y565</accession>
<evidence type="ECO:0000313" key="1">
    <source>
        <dbReference type="EMBL" id="OMJ21999.1"/>
    </source>
</evidence>
<evidence type="ECO:0000313" key="2">
    <source>
        <dbReference type="Proteomes" id="UP000187283"/>
    </source>
</evidence>
<name>A0A1R1Y565_9FUNG</name>
<sequence>MQELLQISNNILADLNSTKLSSIPSQLSQLESLIFTPASDDQDKLQIVQFFYQNVLNNTSLDVNGMQPYSLS</sequence>
<dbReference type="Proteomes" id="UP000187283">
    <property type="component" value="Unassembled WGS sequence"/>
</dbReference>
<gene>
    <name evidence="1" type="ORF">AYI70_g3139</name>
</gene>